<evidence type="ECO:0000256" key="5">
    <source>
        <dbReference type="SAM" id="MobiDB-lite"/>
    </source>
</evidence>
<feature type="compositionally biased region" description="Polar residues" evidence="5">
    <location>
        <begin position="834"/>
        <end position="843"/>
    </location>
</feature>
<dbReference type="SUPFAM" id="SSF46934">
    <property type="entry name" value="UBA-like"/>
    <property type="match status" value="1"/>
</dbReference>
<feature type="compositionally biased region" description="Polar residues" evidence="5">
    <location>
        <begin position="561"/>
        <end position="570"/>
    </location>
</feature>
<dbReference type="GO" id="GO:0015074">
    <property type="term" value="P:DNA integration"/>
    <property type="evidence" value="ECO:0007669"/>
    <property type="project" value="InterPro"/>
</dbReference>
<dbReference type="PANTHER" id="PTHR37984">
    <property type="entry name" value="PROTEIN CBG26694"/>
    <property type="match status" value="1"/>
</dbReference>
<reference evidence="8" key="1">
    <citation type="journal article" date="2020" name="Nat. Ecol. Evol.">
        <title>Deeply conserved synteny resolves early events in vertebrate evolution.</title>
        <authorList>
            <person name="Simakov O."/>
            <person name="Marletaz F."/>
            <person name="Yue J.X."/>
            <person name="O'Connell B."/>
            <person name="Jenkins J."/>
            <person name="Brandt A."/>
            <person name="Calef R."/>
            <person name="Tung C.H."/>
            <person name="Huang T.K."/>
            <person name="Schmutz J."/>
            <person name="Satoh N."/>
            <person name="Yu J.K."/>
            <person name="Putnam N.H."/>
            <person name="Green R.E."/>
            <person name="Rokhsar D.S."/>
        </authorList>
    </citation>
    <scope>NUCLEOTIDE SEQUENCE [LARGE SCALE GENOMIC DNA]</scope>
    <source>
        <strain evidence="8">S238N-H82</strain>
    </source>
</reference>
<evidence type="ECO:0000256" key="4">
    <source>
        <dbReference type="ARBA" id="ARBA00039658"/>
    </source>
</evidence>
<dbReference type="FunFam" id="1.10.340.70:FF:000001">
    <property type="entry name" value="Retrovirus-related Pol polyprotein from transposon gypsy-like Protein"/>
    <property type="match status" value="1"/>
</dbReference>
<feature type="compositionally biased region" description="Basic and acidic residues" evidence="5">
    <location>
        <begin position="571"/>
        <end position="582"/>
    </location>
</feature>
<feature type="compositionally biased region" description="Basic and acidic residues" evidence="5">
    <location>
        <begin position="688"/>
        <end position="699"/>
    </location>
</feature>
<dbReference type="GeneID" id="118406513"/>
<feature type="compositionally biased region" description="Low complexity" evidence="5">
    <location>
        <begin position="778"/>
        <end position="789"/>
    </location>
</feature>
<feature type="compositionally biased region" description="Low complexity" evidence="5">
    <location>
        <begin position="583"/>
        <end position="594"/>
    </location>
</feature>
<proteinExistence type="inferred from homology"/>
<dbReference type="Proteomes" id="UP000001554">
    <property type="component" value="Chromosome 19"/>
</dbReference>
<evidence type="ECO:0000313" key="8">
    <source>
        <dbReference type="Proteomes" id="UP000001554"/>
    </source>
</evidence>
<feature type="compositionally biased region" description="Basic and acidic residues" evidence="5">
    <location>
        <begin position="766"/>
        <end position="777"/>
    </location>
</feature>
<keyword evidence="3" id="KW-0378">Hydrolase</keyword>
<dbReference type="InterPro" id="IPR050951">
    <property type="entry name" value="Retrovirus_Pol_polyprotein"/>
</dbReference>
<dbReference type="Pfam" id="PF22562">
    <property type="entry name" value="UBA_7"/>
    <property type="match status" value="1"/>
</dbReference>
<feature type="domain" description="Integrase catalytic" evidence="7">
    <location>
        <begin position="130"/>
        <end position="311"/>
    </location>
</feature>
<dbReference type="OrthoDB" id="441971at2759"/>
<dbReference type="PROSITE" id="PS50600">
    <property type="entry name" value="ULP_PROTEASE"/>
    <property type="match status" value="1"/>
</dbReference>
<dbReference type="GO" id="GO:0006508">
    <property type="term" value="P:proteolysis"/>
    <property type="evidence" value="ECO:0007669"/>
    <property type="project" value="UniProtKB-KW"/>
</dbReference>
<dbReference type="Gene3D" id="1.10.340.70">
    <property type="match status" value="1"/>
</dbReference>
<dbReference type="InterPro" id="IPR041588">
    <property type="entry name" value="Integrase_H2C2"/>
</dbReference>
<evidence type="ECO:0000259" key="6">
    <source>
        <dbReference type="PROSITE" id="PS50600"/>
    </source>
</evidence>
<feature type="compositionally biased region" description="Low complexity" evidence="5">
    <location>
        <begin position="466"/>
        <end position="477"/>
    </location>
</feature>
<dbReference type="Gene3D" id="3.30.420.10">
    <property type="entry name" value="Ribonuclease H-like superfamily/Ribonuclease H"/>
    <property type="match status" value="1"/>
</dbReference>
<dbReference type="Gene3D" id="1.10.8.10">
    <property type="entry name" value="DNA helicase RuvA subunit, C-terminal domain"/>
    <property type="match status" value="1"/>
</dbReference>
<dbReference type="Pfam" id="PF17921">
    <property type="entry name" value="Integrase_H2C2"/>
    <property type="match status" value="1"/>
</dbReference>
<feature type="compositionally biased region" description="Polar residues" evidence="5">
    <location>
        <begin position="483"/>
        <end position="492"/>
    </location>
</feature>
<dbReference type="InterPro" id="IPR001584">
    <property type="entry name" value="Integrase_cat-core"/>
</dbReference>
<dbReference type="InterPro" id="IPR036397">
    <property type="entry name" value="RNaseH_sf"/>
</dbReference>
<feature type="compositionally biased region" description="Low complexity" evidence="5">
    <location>
        <begin position="817"/>
        <end position="828"/>
    </location>
</feature>
<dbReference type="InterPro" id="IPR012337">
    <property type="entry name" value="RNaseH-like_sf"/>
</dbReference>
<feature type="compositionally biased region" description="Low complexity" evidence="5">
    <location>
        <begin position="739"/>
        <end position="750"/>
    </location>
</feature>
<dbReference type="RefSeq" id="XP_035662468.1">
    <property type="nucleotide sequence ID" value="XM_035806575.1"/>
</dbReference>
<dbReference type="KEGG" id="bfo:118406513"/>
<keyword evidence="2" id="KW-0645">Protease</keyword>
<accession>A0A9J7KJK5</accession>
<reference evidence="9" key="2">
    <citation type="submission" date="2025-08" db="UniProtKB">
        <authorList>
            <consortium name="RefSeq"/>
        </authorList>
    </citation>
    <scope>IDENTIFICATION</scope>
    <source>
        <strain evidence="9">S238N-H82</strain>
        <tissue evidence="9">Testes</tissue>
    </source>
</reference>
<dbReference type="PROSITE" id="PS50994">
    <property type="entry name" value="INTEGRASE"/>
    <property type="match status" value="1"/>
</dbReference>
<feature type="compositionally biased region" description="Basic and acidic residues" evidence="5">
    <location>
        <begin position="532"/>
        <end position="543"/>
    </location>
</feature>
<evidence type="ECO:0000313" key="9">
    <source>
        <dbReference type="RefSeq" id="XP_035662468.1"/>
    </source>
</evidence>
<protein>
    <recommendedName>
        <fullName evidence="4">Gypsy retrotransposon integrase-like protein 1</fullName>
    </recommendedName>
</protein>
<feature type="compositionally biased region" description="Low complexity" evidence="5">
    <location>
        <begin position="622"/>
        <end position="633"/>
    </location>
</feature>
<feature type="compositionally biased region" description="Low complexity" evidence="5">
    <location>
        <begin position="700"/>
        <end position="711"/>
    </location>
</feature>
<dbReference type="SUPFAM" id="SSF54001">
    <property type="entry name" value="Cysteine proteinases"/>
    <property type="match status" value="1"/>
</dbReference>
<feature type="compositionally biased region" description="Basic and acidic residues" evidence="5">
    <location>
        <begin position="805"/>
        <end position="816"/>
    </location>
</feature>
<feature type="compositionally biased region" description="Basic and acidic residues" evidence="5">
    <location>
        <begin position="493"/>
        <end position="504"/>
    </location>
</feature>
<feature type="compositionally biased region" description="Basic and acidic residues" evidence="5">
    <location>
        <begin position="844"/>
        <end position="857"/>
    </location>
</feature>
<dbReference type="Pfam" id="PF00665">
    <property type="entry name" value="rve"/>
    <property type="match status" value="1"/>
</dbReference>
<dbReference type="InterPro" id="IPR038765">
    <property type="entry name" value="Papain-like_cys_pep_sf"/>
</dbReference>
<dbReference type="SUPFAM" id="SSF53098">
    <property type="entry name" value="Ribonuclease H-like"/>
    <property type="match status" value="1"/>
</dbReference>
<dbReference type="Gene3D" id="3.40.395.10">
    <property type="entry name" value="Adenoviral Proteinase, Chain A"/>
    <property type="match status" value="1"/>
</dbReference>
<name>A0A9J7KJK5_BRAFL</name>
<dbReference type="GO" id="GO:0008234">
    <property type="term" value="F:cysteine-type peptidase activity"/>
    <property type="evidence" value="ECO:0007669"/>
    <property type="project" value="InterPro"/>
</dbReference>
<feature type="compositionally biased region" description="Polar residues" evidence="5">
    <location>
        <begin position="717"/>
        <end position="726"/>
    </location>
</feature>
<feature type="compositionally biased region" description="Low complexity" evidence="5">
    <location>
        <begin position="505"/>
        <end position="516"/>
    </location>
</feature>
<feature type="compositionally biased region" description="Basic and acidic residues" evidence="5">
    <location>
        <begin position="649"/>
        <end position="660"/>
    </location>
</feature>
<sequence length="1385" mass="151493">MDPRNYVSIRNYVSGNGYPEDVKTKEAKRAFRKKAKPFALDGNGTLVYKKKINDQKQKKEILVKVLKAGQTEEVFHQFHTDETGGHSGREKTIHAIAVRFYWPDQSVHINKWVRECKGCQAMKNMPSGVRTLQPIKVTGPWDLVGMDLIGPLPETSRGNRYIFSATDYFTKWVEAYPIADKSAVSVAACIMKMYTRHGAAKAILTDQGKEFNNKVNDLICNAFKTKHKVTAAYHPQTNGLDERTNGNIKRALTKLGSSNDWDTKLDGVLYSLRTKKQTTTKYSPFHLLYGREAVFPAEMPEIPLSVNNLLPSLDIPYDDRVRQIAGEREKTRGHVMENIEAVQAKYKGRSKGRKRAKQEELKPGMFVSLKNSRKKTREGSSLEPNWLGPYVIEGMKGKTVMLKDIETSKTKKTNIDHVQKYTGSLDTAVSTESCCAGSSPARNLPGSSVTSDSTEAHKAEADHTPSESTGGTFSSETPHTRNLPGSSVTSDSTEAHKAEAEHTPSESTGGTFSSETPHTRNLPGSSVTSDSTEAHEAEAEHTPSESTGGPFSSETPHTRNLPGSSVTSDSTEAHEAEADHTPSESTGGTFSSETPHTRNLPGSSVTSDSTEAHEAEAEHTPSESTGGTFSSETPHTRNLPGSFVTSDSTEAHEAEAEHTPSESTGGTFSSETPHTRNLPGSSVMSDSTEAHEAEAEHTPSESTGGTFSSETPHTRNLPGSSVTSDSTEAHKAEAEHTPSESTGGTFSSETPHTRNLPGSSVTSDSTEAHEAEAEHTPSESTGGTFSSETPHTRNLPGSSVMSDSTEAHEAEAEHTPSESTGGTFSSETPHTRNLPGSSVTSDSTEAHEAEAQLRRVTKSDEQAAALVNNIRRLDKVENNGLYLGKVGSYPLLVMDLQTLIKPKAWLNDAVINAVLYSLVQTAKSKVGDNILLIDSIILTRIILRNRFTEGILNKIGRAVHKHSLIIGAINESSHWTLVAVYPETHKILYFNSFGEKRCSMKKVIDGWSKFMVAAGDKALWTTTPTASHPHQKDSHSCGLYVIQFAQHLLMGTPIDIEDVDMTRMTIARSLLASTEDLSYRCSMCGEMCDHEKINCNCQYPFSFHAECLKKMAGPFCDFCRWTDEEVQDKTSTLQFQPLNIPTIAATGYDLSDCDSLPEIHGRPGIFGDVMYSQGDNILAADKSMALQDLLTSDSMLTKKRQHVTFSDKTPSTQRPSRPRRKGANSIASSLVEMGFELKAAKQAAKHTADLESAVDWVLEHSESDSDQSDSDESDLPEIATSLKTARDCDIASDDDDDTRDYRAVNMSRETQQKKRRLKTSSSESRPKKRRQQAKSSKINPGPSCSKGSQVQQWTSSTVGAQEIAELVKPVRYCGPYPTICGFCVW</sequence>
<feature type="compositionally biased region" description="Basic and acidic residues" evidence="5">
    <location>
        <begin position="727"/>
        <end position="738"/>
    </location>
</feature>
<feature type="region of interest" description="Disordered" evidence="5">
    <location>
        <begin position="1200"/>
        <end position="1224"/>
    </location>
</feature>
<feature type="domain" description="Ubiquitin-like protease family profile" evidence="6">
    <location>
        <begin position="889"/>
        <end position="1048"/>
    </location>
</feature>
<evidence type="ECO:0000256" key="1">
    <source>
        <dbReference type="ARBA" id="ARBA00005234"/>
    </source>
</evidence>
<feature type="compositionally biased region" description="Basic and acidic residues" evidence="5">
    <location>
        <begin position="610"/>
        <end position="621"/>
    </location>
</feature>
<keyword evidence="8" id="KW-1185">Reference proteome</keyword>
<feature type="compositionally biased region" description="Basic and acidic residues" evidence="5">
    <location>
        <begin position="454"/>
        <end position="465"/>
    </location>
</feature>
<evidence type="ECO:0000256" key="2">
    <source>
        <dbReference type="ARBA" id="ARBA00022670"/>
    </source>
</evidence>
<evidence type="ECO:0000256" key="3">
    <source>
        <dbReference type="ARBA" id="ARBA00022801"/>
    </source>
</evidence>
<dbReference type="InterPro" id="IPR015940">
    <property type="entry name" value="UBA"/>
</dbReference>
<gene>
    <name evidence="9" type="primary">LOC118406513</name>
</gene>
<dbReference type="Pfam" id="PF02902">
    <property type="entry name" value="Peptidase_C48"/>
    <property type="match status" value="1"/>
</dbReference>
<comment type="similarity">
    <text evidence="1">Belongs to the peptidase C48 family.</text>
</comment>
<feature type="compositionally biased region" description="Low complexity" evidence="5">
    <location>
        <begin position="661"/>
        <end position="672"/>
    </location>
</feature>
<organism evidence="8 9">
    <name type="scientific">Branchiostoma floridae</name>
    <name type="common">Florida lancelet</name>
    <name type="synonym">Amphioxus</name>
    <dbReference type="NCBI Taxonomy" id="7739"/>
    <lineage>
        <taxon>Eukaryota</taxon>
        <taxon>Metazoa</taxon>
        <taxon>Chordata</taxon>
        <taxon>Cephalochordata</taxon>
        <taxon>Leptocardii</taxon>
        <taxon>Amphioxiformes</taxon>
        <taxon>Branchiostomatidae</taxon>
        <taxon>Branchiostoma</taxon>
    </lineage>
</organism>
<feature type="region of interest" description="Disordered" evidence="5">
    <location>
        <begin position="431"/>
        <end position="857"/>
    </location>
</feature>
<feature type="region of interest" description="Disordered" evidence="5">
    <location>
        <begin position="1281"/>
        <end position="1353"/>
    </location>
</feature>
<dbReference type="PANTHER" id="PTHR37984:SF5">
    <property type="entry name" value="PROTEIN NYNRIN-LIKE"/>
    <property type="match status" value="1"/>
</dbReference>
<evidence type="ECO:0000259" key="7">
    <source>
        <dbReference type="PROSITE" id="PS50994"/>
    </source>
</evidence>
<dbReference type="FunFam" id="3.30.420.10:FF:000032">
    <property type="entry name" value="Retrovirus-related Pol polyprotein from transposon 297-like Protein"/>
    <property type="match status" value="1"/>
</dbReference>
<dbReference type="GO" id="GO:0003676">
    <property type="term" value="F:nucleic acid binding"/>
    <property type="evidence" value="ECO:0007669"/>
    <property type="project" value="InterPro"/>
</dbReference>
<dbReference type="InterPro" id="IPR003653">
    <property type="entry name" value="Peptidase_C48_C"/>
</dbReference>
<dbReference type="InterPro" id="IPR009060">
    <property type="entry name" value="UBA-like_sf"/>
</dbReference>